<organism evidence="1 2">
    <name type="scientific">Usitatibacter rugosus</name>
    <dbReference type="NCBI Taxonomy" id="2732067"/>
    <lineage>
        <taxon>Bacteria</taxon>
        <taxon>Pseudomonadati</taxon>
        <taxon>Pseudomonadota</taxon>
        <taxon>Betaproteobacteria</taxon>
        <taxon>Nitrosomonadales</taxon>
        <taxon>Usitatibacteraceae</taxon>
        <taxon>Usitatibacter</taxon>
    </lineage>
</organism>
<accession>A0A6M4GTT5</accession>
<reference evidence="1 2" key="1">
    <citation type="submission" date="2020-04" db="EMBL/GenBank/DDBJ databases">
        <title>Usitatibacter rugosus gen. nov., sp. nov. and Usitatibacter palustris sp. nov., novel members of Usitatibacteraceae fam. nov. within the order Nitrosomonadales isolated from soil.</title>
        <authorList>
            <person name="Huber K.J."/>
            <person name="Neumann-Schaal M."/>
            <person name="Geppert A."/>
            <person name="Luckner M."/>
            <person name="Wanner G."/>
            <person name="Overmann J."/>
        </authorList>
    </citation>
    <scope>NUCLEOTIDE SEQUENCE [LARGE SCALE GENOMIC DNA]</scope>
    <source>
        <strain evidence="1 2">0125_3</strain>
    </source>
</reference>
<dbReference type="EMBL" id="CP053069">
    <property type="protein sequence ID" value="QJR10730.1"/>
    <property type="molecule type" value="Genomic_DNA"/>
</dbReference>
<proteinExistence type="predicted"/>
<dbReference type="Proteomes" id="UP000501534">
    <property type="component" value="Chromosome"/>
</dbReference>
<evidence type="ECO:0000313" key="1">
    <source>
        <dbReference type="EMBL" id="QJR10730.1"/>
    </source>
</evidence>
<dbReference type="RefSeq" id="WP_171091482.1">
    <property type="nucleotide sequence ID" value="NZ_CP053069.1"/>
</dbReference>
<keyword evidence="2" id="KW-1185">Reference proteome</keyword>
<sequence length="523" mass="56083">MSVATLLDTLADCHEGELTLRSPDLRGRIAATLASLARVPGRDLASRGTELAESAQAFRCILNRDQESLLDNPLQWTSEDRELAHWAANATWRWCAAAASAADASAGRDSAAALIGATLCMAGDSVKWHAIASMPCPNELMARASRALRVAEALGVSETEVVCEADGATLTRQAPHLYARALLLGYFTSGNLTRQQVEIADAWISRWSRDYALSRTAPASGTSMWVDVSKGHRLRAGDVAAAGDVRFLVLEALPRQLAIVERGFHGGRIFPGAGVSVKFRIEEHVAVLDHLHALVEQLRGTAPARREERKLVEGGTVEVFVGVREIAAGARLAGSAARHPSSTSATLQLVEEGARLRDAIDSLQEIELKRRWMGLADVSEGGIGLHAPLGDQEDIGVGDLVAISENGNLAVGEVMRRVPDGTAGLVIGVEIRTRSARPVRLQRIAGPDGRGVRQLDAVFLPGADACGRGDALVVTEGSYDPRARYELAIDECVFVIALNRVRRQGRGWLSCGFEVLDKEQRAA</sequence>
<name>A0A6M4GTT5_9PROT</name>
<protein>
    <submittedName>
        <fullName evidence="1">Uncharacterized protein</fullName>
    </submittedName>
</protein>
<gene>
    <name evidence="1" type="ORF">DSM104443_01799</name>
</gene>
<evidence type="ECO:0000313" key="2">
    <source>
        <dbReference type="Proteomes" id="UP000501534"/>
    </source>
</evidence>
<dbReference type="KEGG" id="uru:DSM104443_01799"/>
<dbReference type="AlphaFoldDB" id="A0A6M4GTT5"/>